<dbReference type="InterPro" id="IPR036388">
    <property type="entry name" value="WH-like_DNA-bd_sf"/>
</dbReference>
<evidence type="ECO:0000256" key="3">
    <source>
        <dbReference type="ARBA" id="ARBA00023242"/>
    </source>
</evidence>
<keyword evidence="3 4" id="KW-0539">Nucleus</keyword>
<dbReference type="GO" id="GO:0005634">
    <property type="term" value="C:nucleus"/>
    <property type="evidence" value="ECO:0007669"/>
    <property type="project" value="UniProtKB-SubCell"/>
</dbReference>
<dbReference type="EMBL" id="MUJZ01042527">
    <property type="protein sequence ID" value="OTF75324.1"/>
    <property type="molecule type" value="Genomic_DNA"/>
</dbReference>
<comment type="similarity">
    <text evidence="4">Belongs to the histone H1/H5 family.</text>
</comment>
<dbReference type="PRINTS" id="PR00624">
    <property type="entry name" value="HISTONEH5"/>
</dbReference>
<evidence type="ECO:0000313" key="7">
    <source>
        <dbReference type="Proteomes" id="UP000194236"/>
    </source>
</evidence>
<gene>
    <name evidence="6" type="ORF">BLA29_003163</name>
</gene>
<comment type="caution">
    <text evidence="6">The sequence shown here is derived from an EMBL/GenBank/DDBJ whole genome shotgun (WGS) entry which is preliminary data.</text>
</comment>
<dbReference type="InterPro" id="IPR005819">
    <property type="entry name" value="H1/H5"/>
</dbReference>
<dbReference type="SMART" id="SM00526">
    <property type="entry name" value="H15"/>
    <property type="match status" value="1"/>
</dbReference>
<dbReference type="GO" id="GO:0000786">
    <property type="term" value="C:nucleosome"/>
    <property type="evidence" value="ECO:0007669"/>
    <property type="project" value="InterPro"/>
</dbReference>
<keyword evidence="4" id="KW-0158">Chromosome</keyword>
<sequence>MATTIKNPDSSNITIPMALMVKSAIEQHSDKRYGPSLAAIKKFLIEHYHVDLKKKAPFLRRHLETAVAKGNLIRTKGIGMNGHFKLAKVKESKSKLTNSKVMASSSVASKPVVQAQKAMAVAKEKQMNKKK</sequence>
<dbReference type="InterPro" id="IPR036390">
    <property type="entry name" value="WH_DNA-bd_sf"/>
</dbReference>
<dbReference type="PROSITE" id="PS51504">
    <property type="entry name" value="H15"/>
    <property type="match status" value="1"/>
</dbReference>
<evidence type="ECO:0000256" key="1">
    <source>
        <dbReference type="ARBA" id="ARBA00002809"/>
    </source>
</evidence>
<reference evidence="6 7" key="1">
    <citation type="submission" date="2017-03" db="EMBL/GenBank/DDBJ databases">
        <title>Genome Survey of Euroglyphus maynei.</title>
        <authorList>
            <person name="Arlian L.G."/>
            <person name="Morgan M.S."/>
            <person name="Rider S.D."/>
        </authorList>
    </citation>
    <scope>NUCLEOTIDE SEQUENCE [LARGE SCALE GENOMIC DNA]</scope>
    <source>
        <strain evidence="6">Arlian Lab</strain>
        <tissue evidence="6">Whole body</tissue>
    </source>
</reference>
<dbReference type="Gene3D" id="1.10.10.10">
    <property type="entry name" value="Winged helix-like DNA-binding domain superfamily/Winged helix DNA-binding domain"/>
    <property type="match status" value="1"/>
</dbReference>
<evidence type="ECO:0000313" key="6">
    <source>
        <dbReference type="EMBL" id="OTF75324.1"/>
    </source>
</evidence>
<evidence type="ECO:0000256" key="2">
    <source>
        <dbReference type="ARBA" id="ARBA00023125"/>
    </source>
</evidence>
<dbReference type="GO" id="GO:0006334">
    <property type="term" value="P:nucleosome assembly"/>
    <property type="evidence" value="ECO:0007669"/>
    <property type="project" value="InterPro"/>
</dbReference>
<organism evidence="6 7">
    <name type="scientific">Euroglyphus maynei</name>
    <name type="common">Mayne's house dust mite</name>
    <dbReference type="NCBI Taxonomy" id="6958"/>
    <lineage>
        <taxon>Eukaryota</taxon>
        <taxon>Metazoa</taxon>
        <taxon>Ecdysozoa</taxon>
        <taxon>Arthropoda</taxon>
        <taxon>Chelicerata</taxon>
        <taxon>Arachnida</taxon>
        <taxon>Acari</taxon>
        <taxon>Acariformes</taxon>
        <taxon>Sarcoptiformes</taxon>
        <taxon>Astigmata</taxon>
        <taxon>Psoroptidia</taxon>
        <taxon>Analgoidea</taxon>
        <taxon>Pyroglyphidae</taxon>
        <taxon>Pyroglyphinae</taxon>
        <taxon>Euroglyphus</taxon>
    </lineage>
</organism>
<dbReference type="OrthoDB" id="10070184at2759"/>
<keyword evidence="7" id="KW-1185">Reference proteome</keyword>
<keyword evidence="2 4" id="KW-0238">DNA-binding</keyword>
<protein>
    <recommendedName>
        <fullName evidence="5">H15 domain-containing protein</fullName>
    </recommendedName>
</protein>
<dbReference type="Pfam" id="PF00538">
    <property type="entry name" value="Linker_histone"/>
    <property type="match status" value="1"/>
</dbReference>
<dbReference type="SUPFAM" id="SSF46785">
    <property type="entry name" value="Winged helix' DNA-binding domain"/>
    <property type="match status" value="1"/>
</dbReference>
<evidence type="ECO:0000259" key="5">
    <source>
        <dbReference type="PROSITE" id="PS51504"/>
    </source>
</evidence>
<dbReference type="InterPro" id="IPR005818">
    <property type="entry name" value="Histone_H1/H5_H15"/>
</dbReference>
<proteinExistence type="inferred from homology"/>
<dbReference type="GO" id="GO:0030527">
    <property type="term" value="F:structural constituent of chromatin"/>
    <property type="evidence" value="ECO:0007669"/>
    <property type="project" value="InterPro"/>
</dbReference>
<feature type="domain" description="H15" evidence="5">
    <location>
        <begin position="13"/>
        <end position="88"/>
    </location>
</feature>
<comment type="function">
    <text evidence="1">Histones H1 are necessary for the condensation of nucleosome chains into higher-order structures.</text>
</comment>
<accession>A0A1Y3B5K3</accession>
<dbReference type="GO" id="GO:0003677">
    <property type="term" value="F:DNA binding"/>
    <property type="evidence" value="ECO:0007669"/>
    <property type="project" value="UniProtKB-KW"/>
</dbReference>
<dbReference type="Proteomes" id="UP000194236">
    <property type="component" value="Unassembled WGS sequence"/>
</dbReference>
<comment type="subcellular location">
    <subcellularLocation>
        <location evidence="4">Nucleus</location>
    </subcellularLocation>
</comment>
<name>A0A1Y3B5K3_EURMA</name>
<dbReference type="AlphaFoldDB" id="A0A1Y3B5K3"/>
<dbReference type="CDD" id="cd00073">
    <property type="entry name" value="H15"/>
    <property type="match status" value="1"/>
</dbReference>
<evidence type="ECO:0000256" key="4">
    <source>
        <dbReference type="RuleBase" id="RU003894"/>
    </source>
</evidence>